<dbReference type="GO" id="GO:0003676">
    <property type="term" value="F:nucleic acid binding"/>
    <property type="evidence" value="ECO:0007669"/>
    <property type="project" value="InterPro"/>
</dbReference>
<evidence type="ECO:0000256" key="1">
    <source>
        <dbReference type="PIRSR" id="PIRSR640255-1"/>
    </source>
</evidence>
<dbReference type="Pfam" id="PF01223">
    <property type="entry name" value="Endonuclease_NS"/>
    <property type="match status" value="1"/>
</dbReference>
<dbReference type="SUPFAM" id="SSF50494">
    <property type="entry name" value="Trypsin-like serine proteases"/>
    <property type="match status" value="1"/>
</dbReference>
<feature type="binding site" evidence="2">
    <location>
        <position position="556"/>
    </location>
    <ligand>
        <name>Mg(2+)</name>
        <dbReference type="ChEBI" id="CHEBI:18420"/>
        <note>catalytic</note>
    </ligand>
</feature>
<evidence type="ECO:0000313" key="6">
    <source>
        <dbReference type="EMBL" id="KGO97059.1"/>
    </source>
</evidence>
<dbReference type="InterPro" id="IPR044925">
    <property type="entry name" value="His-Me_finger_sf"/>
</dbReference>
<sequence length="706" mass="80408">MTQDSISKFEQLIKSTEEKRDRVRHLVDIGQWTEAETDQTRKDRFVLKNKLKNRIRGKESQIGDTLDWIDTSFLTEGSIIQQAVGYVTVRVDGKVTTGSGFMISDKLFMTNNHIISSANDAENSFVTFNKENDENGFPKQTSIFRFNPTAFFITSPENDLDFSVIQIGEKQSGNLSIEEVGHFIISDSSDKHILGMNVNIIQHPLDLPKKVVFRNNTLVERTDTSLLYETDTENGSSGSPVLNDNWDLVAIHHWGEPYKAKLDNPNSNLPNYVNEGIRISSIYKFLNNQLDTLQNSQKNTLLEALSYAKTNPLTSHKVPLPKKSTVESTSEIPKNENSHQLNLTNMGSNTNDIKIQIPLEITIGIGKASTSNGIGKDEISSTPTALVKSEANKIDKNYSNRKGYNMNFITSHEIPLPKIGNKEDIAPLYSNQPNYKEGILKYEHFSIVINKEKRCAFYSATNIDGETYKSINRKTGEITDRTNINEDEGETWYEDDRINPDFHLNQPFFSNWSHFFDRGHLTRRTDTSWGTDQEALRADADTFHFSNCSIQHFRFNQTVKYWQGVERYILEKGVINDGVNNKISVFQGPIYNDEIDLWAGDFQIPSKYFKIAVWRNKQKELKSVGLIVDQSNLLSEERKNLGKPKPANTIDVNEWRVSIKEIERLTDLKFGKDIILADTISSVEQPNVGEEAFAKTIISDWDDLLK</sequence>
<dbReference type="SMART" id="SM00477">
    <property type="entry name" value="NUC"/>
    <property type="match status" value="1"/>
</dbReference>
<name>V6S597_9FLAO</name>
<dbReference type="InterPro" id="IPR040255">
    <property type="entry name" value="Non-specific_endonuclease"/>
</dbReference>
<feature type="region of interest" description="Disordered" evidence="3">
    <location>
        <begin position="315"/>
        <end position="343"/>
    </location>
</feature>
<dbReference type="Proteomes" id="UP000030149">
    <property type="component" value="Unassembled WGS sequence"/>
</dbReference>
<gene>
    <name evidence="6" type="ORF">Q767_00180</name>
</gene>
<feature type="domain" description="ENPP1-3/EXOG-like endonuclease/phosphodiesterase" evidence="4">
    <location>
        <begin position="442"/>
        <end position="677"/>
    </location>
</feature>
<dbReference type="EMBL" id="JRLZ01000001">
    <property type="protein sequence ID" value="KGO97059.1"/>
    <property type="molecule type" value="Genomic_DNA"/>
</dbReference>
<feature type="domain" description="DNA/RNA non-specific endonuclease/pyrophosphatase/phosphodiesterase" evidence="5">
    <location>
        <begin position="441"/>
        <end position="677"/>
    </location>
</feature>
<dbReference type="Gene3D" id="2.40.10.10">
    <property type="entry name" value="Trypsin-like serine proteases"/>
    <property type="match status" value="2"/>
</dbReference>
<organism evidence="6 7">
    <name type="scientific">Flavobacterium enshiense DK69</name>
    <dbReference type="NCBI Taxonomy" id="1107311"/>
    <lineage>
        <taxon>Bacteria</taxon>
        <taxon>Pseudomonadati</taxon>
        <taxon>Bacteroidota</taxon>
        <taxon>Flavobacteriia</taxon>
        <taxon>Flavobacteriales</taxon>
        <taxon>Flavobacteriaceae</taxon>
        <taxon>Flavobacterium</taxon>
    </lineage>
</organism>
<evidence type="ECO:0000259" key="5">
    <source>
        <dbReference type="SMART" id="SM00892"/>
    </source>
</evidence>
<dbReference type="AlphaFoldDB" id="V6S597"/>
<proteinExistence type="predicted"/>
<dbReference type="InterPro" id="IPR020821">
    <property type="entry name" value="ENPP1-3/EXOG-like_nuc-like"/>
</dbReference>
<reference evidence="7" key="1">
    <citation type="submission" date="2013-09" db="EMBL/GenBank/DDBJ databases">
        <authorList>
            <person name="Zeng Z."/>
            <person name="Chen C."/>
        </authorList>
    </citation>
    <scope>NUCLEOTIDE SEQUENCE [LARGE SCALE GENOMIC DNA]</scope>
    <source>
        <strain evidence="7">DK69</strain>
    </source>
</reference>
<dbReference type="Gene3D" id="3.40.570.10">
    <property type="entry name" value="Extracellular Endonuclease, subunit A"/>
    <property type="match status" value="1"/>
</dbReference>
<keyword evidence="2" id="KW-0479">Metal-binding</keyword>
<evidence type="ECO:0000313" key="7">
    <source>
        <dbReference type="Proteomes" id="UP000030149"/>
    </source>
</evidence>
<evidence type="ECO:0008006" key="8">
    <source>
        <dbReference type="Google" id="ProtNLM"/>
    </source>
</evidence>
<dbReference type="STRING" id="1107311.Q767_00180"/>
<dbReference type="PATRIC" id="fig|1107311.3.peg.2452"/>
<dbReference type="SUPFAM" id="SSF54060">
    <property type="entry name" value="His-Me finger endonucleases"/>
    <property type="match status" value="1"/>
</dbReference>
<dbReference type="RefSeq" id="WP_023574452.1">
    <property type="nucleotide sequence ID" value="NZ_AVCS01000016.1"/>
</dbReference>
<dbReference type="OrthoDB" id="9770276at2"/>
<dbReference type="PANTHER" id="PTHR13966:SF5">
    <property type="entry name" value="ENDONUCLEASE G, MITOCHONDRIAL"/>
    <property type="match status" value="1"/>
</dbReference>
<comment type="caution">
    <text evidence="6">The sequence shown here is derived from an EMBL/GenBank/DDBJ whole genome shotgun (WGS) entry which is preliminary data.</text>
</comment>
<evidence type="ECO:0000259" key="4">
    <source>
        <dbReference type="SMART" id="SM00477"/>
    </source>
</evidence>
<protein>
    <recommendedName>
        <fullName evidence="8">Serine protease</fullName>
    </recommendedName>
</protein>
<dbReference type="Pfam" id="PF13365">
    <property type="entry name" value="Trypsin_2"/>
    <property type="match status" value="1"/>
</dbReference>
<evidence type="ECO:0000256" key="2">
    <source>
        <dbReference type="PIRSR" id="PIRSR640255-2"/>
    </source>
</evidence>
<dbReference type="GO" id="GO:0016787">
    <property type="term" value="F:hydrolase activity"/>
    <property type="evidence" value="ECO:0007669"/>
    <property type="project" value="InterPro"/>
</dbReference>
<dbReference type="GO" id="GO:0046872">
    <property type="term" value="F:metal ion binding"/>
    <property type="evidence" value="ECO:0007669"/>
    <property type="project" value="UniProtKB-KW"/>
</dbReference>
<dbReference type="GO" id="GO:0004519">
    <property type="term" value="F:endonuclease activity"/>
    <property type="evidence" value="ECO:0007669"/>
    <property type="project" value="TreeGrafter"/>
</dbReference>
<dbReference type="SMART" id="SM00892">
    <property type="entry name" value="Endonuclease_NS"/>
    <property type="match status" value="1"/>
</dbReference>
<evidence type="ECO:0000256" key="3">
    <source>
        <dbReference type="SAM" id="MobiDB-lite"/>
    </source>
</evidence>
<dbReference type="InterPro" id="IPR001604">
    <property type="entry name" value="Endo_G_ENPP1-like_dom"/>
</dbReference>
<accession>V6S597</accession>
<dbReference type="PANTHER" id="PTHR13966">
    <property type="entry name" value="ENDONUCLEASE RELATED"/>
    <property type="match status" value="1"/>
</dbReference>
<feature type="active site" description="Proton acceptor" evidence="1">
    <location>
        <position position="520"/>
    </location>
</feature>
<reference evidence="6 7" key="2">
    <citation type="journal article" date="2015" name="Stand. Genomic Sci.">
        <title>High quality draft genomic sequence of Flavobacterium enshiense DK69(T) and comparison among Flavobacterium genomes.</title>
        <authorList>
            <person name="Zeng Z."/>
            <person name="Chen C."/>
            <person name="Du H."/>
            <person name="Wang G."/>
            <person name="Li M."/>
        </authorList>
    </citation>
    <scope>NUCLEOTIDE SEQUENCE [LARGE SCALE GENOMIC DNA]</scope>
    <source>
        <strain evidence="6 7">DK69</strain>
    </source>
</reference>
<dbReference type="eggNOG" id="COG1864">
    <property type="taxonomic scope" value="Bacteria"/>
</dbReference>
<dbReference type="InterPro" id="IPR044929">
    <property type="entry name" value="DNA/RNA_non-sp_Endonuclease_sf"/>
</dbReference>
<dbReference type="InterPro" id="IPR009003">
    <property type="entry name" value="Peptidase_S1_PA"/>
</dbReference>
<dbReference type="InterPro" id="IPR043504">
    <property type="entry name" value="Peptidase_S1_PA_chymotrypsin"/>
</dbReference>
<dbReference type="eggNOG" id="COG3591">
    <property type="taxonomic scope" value="Bacteria"/>
</dbReference>
<keyword evidence="7" id="KW-1185">Reference proteome</keyword>